<keyword evidence="3" id="KW-1185">Reference proteome</keyword>
<feature type="transmembrane region" description="Helical" evidence="1">
    <location>
        <begin position="43"/>
        <end position="61"/>
    </location>
</feature>
<sequence>MLLYETAMQVVPLMLIALFLDRRSSGERDIPARARKWYRMQDRIITCLCAVAFVVSLFVVAEVLDPSQLFTAVIIAALAGSLGLLFAQIWRRFDGLPPADDASEEGSAA</sequence>
<keyword evidence="1" id="KW-1133">Transmembrane helix</keyword>
<dbReference type="Proteomes" id="UP000629365">
    <property type="component" value="Unassembled WGS sequence"/>
</dbReference>
<accession>A0ABQ1RFL4</accession>
<dbReference type="RefSeq" id="WP_188435082.1">
    <property type="nucleotide sequence ID" value="NZ_BMCM01000001.1"/>
</dbReference>
<keyword evidence="1" id="KW-0812">Transmembrane</keyword>
<protein>
    <submittedName>
        <fullName evidence="2">Uncharacterized protein</fullName>
    </submittedName>
</protein>
<evidence type="ECO:0000256" key="1">
    <source>
        <dbReference type="SAM" id="Phobius"/>
    </source>
</evidence>
<organism evidence="2 3">
    <name type="scientific">Microbacterium murale</name>
    <dbReference type="NCBI Taxonomy" id="1081040"/>
    <lineage>
        <taxon>Bacteria</taxon>
        <taxon>Bacillati</taxon>
        <taxon>Actinomycetota</taxon>
        <taxon>Actinomycetes</taxon>
        <taxon>Micrococcales</taxon>
        <taxon>Microbacteriaceae</taxon>
        <taxon>Microbacterium</taxon>
    </lineage>
</organism>
<reference evidence="3" key="1">
    <citation type="journal article" date="2019" name="Int. J. Syst. Evol. Microbiol.">
        <title>The Global Catalogue of Microorganisms (GCM) 10K type strain sequencing project: providing services to taxonomists for standard genome sequencing and annotation.</title>
        <authorList>
            <consortium name="The Broad Institute Genomics Platform"/>
            <consortium name="The Broad Institute Genome Sequencing Center for Infectious Disease"/>
            <person name="Wu L."/>
            <person name="Ma J."/>
        </authorList>
    </citation>
    <scope>NUCLEOTIDE SEQUENCE [LARGE SCALE GENOMIC DNA]</scope>
    <source>
        <strain evidence="3">CCM 7640</strain>
    </source>
</reference>
<comment type="caution">
    <text evidence="2">The sequence shown here is derived from an EMBL/GenBank/DDBJ whole genome shotgun (WGS) entry which is preliminary data.</text>
</comment>
<gene>
    <name evidence="2" type="ORF">GCM10007269_05880</name>
</gene>
<proteinExistence type="predicted"/>
<evidence type="ECO:0000313" key="3">
    <source>
        <dbReference type="Proteomes" id="UP000629365"/>
    </source>
</evidence>
<dbReference type="EMBL" id="BMCM01000001">
    <property type="protein sequence ID" value="GGD65462.1"/>
    <property type="molecule type" value="Genomic_DNA"/>
</dbReference>
<keyword evidence="1" id="KW-0472">Membrane</keyword>
<feature type="transmembrane region" description="Helical" evidence="1">
    <location>
        <begin position="67"/>
        <end position="87"/>
    </location>
</feature>
<evidence type="ECO:0000313" key="2">
    <source>
        <dbReference type="EMBL" id="GGD65462.1"/>
    </source>
</evidence>
<name>A0ABQ1RFL4_9MICO</name>